<feature type="compositionally biased region" description="Polar residues" evidence="1">
    <location>
        <begin position="102"/>
        <end position="116"/>
    </location>
</feature>
<dbReference type="PANTHER" id="PTHR28298">
    <property type="entry name" value="EISOSOME PROTEIN 1"/>
    <property type="match status" value="1"/>
</dbReference>
<proteinExistence type="predicted"/>
<feature type="compositionally biased region" description="Gly residues" evidence="1">
    <location>
        <begin position="577"/>
        <end position="588"/>
    </location>
</feature>
<sequence length="739" mass="80832">MAPSWQPERTPAGSRAAVLAAEAANRSDHRPTPPNSWGSSAANHAFKTERSPPPSAELTTLNRERSLRAAKGAMAGSRPRSRTLPVATRQSGGDDTGAALSAATTAHRPSTASTRANVQATGAVPFTTMDRRMFTSNPPLRSDTEDKQRADSLHASAVAMAKRMYTQQQRVIEQTKLANEGTSRGRSASFSSDEVQPMRFNNLQEAAYKLAQERLAKLQEEHQRNRETSELQEYYATPPSPTTGRRFSIRNKLRRRASSDGEVVEDRKRSQQIRAQMSLFSEKIVEVDEQKRQRDREALLAAAQRNVKAQLQGMDEKVFKETGMVAPSMLSEWELKAHAAAQARSEQRKSDNYGKVDIGAGRFMDQKEVDEIAAKRVQPVLDEINEKAEEERERQIALKMEQEAKQREIESEKARDKEIKDIYKKLKEQNKDEEKAKRAELKQEEKARKEEEKAAKAEKKRTAKEGKDKHKEIVMVPETGDETAQEQPAEQPATEAEEGHRQGGHLPAILSLKKIQRKDKDKDATLSPEKHSPPLPEEESPASPTSKMRNWLRSRFTRPRARSSPAAQTTTTTASEGGAGAGKKGFIGGAALANLGGGTASATSLNESRTASVREVALAGRQQSAQSQPGVEDVDERERDKGLVILPLTGDEPGEGSGKAAATGGGPVTPERRRSRSLGSVSSLTSSDGAGSDGEHFVEARDDLSGAGGLSPPKPFRGVAEGRLSASPDRGSKFLEMME</sequence>
<evidence type="ECO:0000256" key="1">
    <source>
        <dbReference type="SAM" id="MobiDB-lite"/>
    </source>
</evidence>
<name>A0AA38RMN1_9PEZI</name>
<feature type="region of interest" description="Disordered" evidence="1">
    <location>
        <begin position="425"/>
        <end position="739"/>
    </location>
</feature>
<feature type="compositionally biased region" description="Low complexity" evidence="1">
    <location>
        <begin position="566"/>
        <end position="576"/>
    </location>
</feature>
<feature type="compositionally biased region" description="Low complexity" evidence="1">
    <location>
        <begin position="677"/>
        <end position="690"/>
    </location>
</feature>
<feature type="region of interest" description="Disordered" evidence="1">
    <location>
        <begin position="21"/>
        <end position="116"/>
    </location>
</feature>
<feature type="compositionally biased region" description="Low complexity" evidence="1">
    <location>
        <begin position="589"/>
        <end position="604"/>
    </location>
</feature>
<evidence type="ECO:0000313" key="2">
    <source>
        <dbReference type="EMBL" id="KAJ9142744.1"/>
    </source>
</evidence>
<feature type="compositionally biased region" description="Basic residues" evidence="1">
    <location>
        <begin position="550"/>
        <end position="561"/>
    </location>
</feature>
<feature type="compositionally biased region" description="Low complexity" evidence="1">
    <location>
        <begin position="485"/>
        <end position="494"/>
    </location>
</feature>
<feature type="compositionally biased region" description="Basic and acidic residues" evidence="1">
    <location>
        <begin position="693"/>
        <end position="704"/>
    </location>
</feature>
<accession>A0AA38RMN1</accession>
<organism evidence="2 3">
    <name type="scientific">Pleurostoma richardsiae</name>
    <dbReference type="NCBI Taxonomy" id="41990"/>
    <lineage>
        <taxon>Eukaryota</taxon>
        <taxon>Fungi</taxon>
        <taxon>Dikarya</taxon>
        <taxon>Ascomycota</taxon>
        <taxon>Pezizomycotina</taxon>
        <taxon>Sordariomycetes</taxon>
        <taxon>Sordariomycetidae</taxon>
        <taxon>Calosphaeriales</taxon>
        <taxon>Pleurostomataceae</taxon>
        <taxon>Pleurostoma</taxon>
    </lineage>
</organism>
<dbReference type="InterPro" id="IPR024527">
    <property type="entry name" value="Eisosome1"/>
</dbReference>
<dbReference type="Pfam" id="PF12757">
    <property type="entry name" value="Eisosome1"/>
    <property type="match status" value="1"/>
</dbReference>
<keyword evidence="3" id="KW-1185">Reference proteome</keyword>
<feature type="compositionally biased region" description="Basic and acidic residues" evidence="1">
    <location>
        <begin position="425"/>
        <end position="457"/>
    </location>
</feature>
<dbReference type="EMBL" id="JANBVO010000021">
    <property type="protein sequence ID" value="KAJ9142744.1"/>
    <property type="molecule type" value="Genomic_DNA"/>
</dbReference>
<feature type="compositionally biased region" description="Basic and acidic residues" evidence="1">
    <location>
        <begin position="518"/>
        <end position="532"/>
    </location>
</feature>
<dbReference type="AlphaFoldDB" id="A0AA38RMN1"/>
<protein>
    <submittedName>
        <fullName evidence="2">Eisosome 1 protein</fullName>
    </submittedName>
</protein>
<dbReference type="GO" id="GO:0070941">
    <property type="term" value="P:eisosome assembly"/>
    <property type="evidence" value="ECO:0007669"/>
    <property type="project" value="TreeGrafter"/>
</dbReference>
<feature type="compositionally biased region" description="Basic and acidic residues" evidence="1">
    <location>
        <begin position="220"/>
        <end position="229"/>
    </location>
</feature>
<dbReference type="Proteomes" id="UP001174694">
    <property type="component" value="Unassembled WGS sequence"/>
</dbReference>
<evidence type="ECO:0000313" key="3">
    <source>
        <dbReference type="Proteomes" id="UP001174694"/>
    </source>
</evidence>
<dbReference type="PANTHER" id="PTHR28298:SF1">
    <property type="entry name" value="EISOSOME PROTEIN 1"/>
    <property type="match status" value="1"/>
</dbReference>
<gene>
    <name evidence="2" type="ORF">NKR23_g7120</name>
</gene>
<feature type="compositionally biased region" description="Basic and acidic residues" evidence="1">
    <location>
        <begin position="463"/>
        <end position="473"/>
    </location>
</feature>
<comment type="caution">
    <text evidence="2">The sequence shown here is derived from an EMBL/GenBank/DDBJ whole genome shotgun (WGS) entry which is preliminary data.</text>
</comment>
<feature type="region of interest" description="Disordered" evidence="1">
    <location>
        <begin position="220"/>
        <end position="246"/>
    </location>
</feature>
<reference evidence="2" key="1">
    <citation type="submission" date="2022-07" db="EMBL/GenBank/DDBJ databases">
        <title>Fungi with potential for degradation of polypropylene.</title>
        <authorList>
            <person name="Gostincar C."/>
        </authorList>
    </citation>
    <scope>NUCLEOTIDE SEQUENCE</scope>
    <source>
        <strain evidence="2">EXF-13308</strain>
    </source>
</reference>